<proteinExistence type="predicted"/>
<dbReference type="SUPFAM" id="SSF50249">
    <property type="entry name" value="Nucleic acid-binding proteins"/>
    <property type="match status" value="1"/>
</dbReference>
<keyword evidence="4" id="KW-1185">Reference proteome</keyword>
<dbReference type="InterPro" id="IPR012340">
    <property type="entry name" value="NA-bd_OB-fold"/>
</dbReference>
<gene>
    <name evidence="3" type="ORF">ACFY35_09005</name>
</gene>
<dbReference type="InterPro" id="IPR002878">
    <property type="entry name" value="ChsH2_C"/>
</dbReference>
<organism evidence="3 4">
    <name type="scientific">Paractinoplanes globisporus</name>
    <dbReference type="NCBI Taxonomy" id="113565"/>
    <lineage>
        <taxon>Bacteria</taxon>
        <taxon>Bacillati</taxon>
        <taxon>Actinomycetota</taxon>
        <taxon>Actinomycetes</taxon>
        <taxon>Micromonosporales</taxon>
        <taxon>Micromonosporaceae</taxon>
        <taxon>Paractinoplanes</taxon>
    </lineage>
</organism>
<dbReference type="InterPro" id="IPR052513">
    <property type="entry name" value="Thioester_dehydratase-like"/>
</dbReference>
<evidence type="ECO:0000313" key="3">
    <source>
        <dbReference type="EMBL" id="MFF5289564.1"/>
    </source>
</evidence>
<dbReference type="Pfam" id="PF01796">
    <property type="entry name" value="OB_ChsH2_C"/>
    <property type="match status" value="1"/>
</dbReference>
<comment type="caution">
    <text evidence="3">The sequence shown here is derived from an EMBL/GenBank/DDBJ whole genome shotgun (WGS) entry which is preliminary data.</text>
</comment>
<feature type="domain" description="ChsH2 rubredoxin-like zinc ribbon" evidence="2">
    <location>
        <begin position="20"/>
        <end position="55"/>
    </location>
</feature>
<evidence type="ECO:0000259" key="1">
    <source>
        <dbReference type="Pfam" id="PF01796"/>
    </source>
</evidence>
<dbReference type="PANTHER" id="PTHR34075:SF5">
    <property type="entry name" value="BLR3430 PROTEIN"/>
    <property type="match status" value="1"/>
</dbReference>
<protein>
    <submittedName>
        <fullName evidence="3">Zn-ribbon domain-containing OB-fold protein</fullName>
    </submittedName>
</protein>
<sequence>MTVVSEDLLTDMLRPDVVYREGLAAGELRYQRCRTCEEAVFYPRICCPHCGGTDLVFAVSAGRGTVYSTTAIRRRDLPSYAVTMVDLAEGFRILSSVHDIPAEDVAIGMAVRIAFDTDADGRPRAVFTPEAAQ</sequence>
<dbReference type="PANTHER" id="PTHR34075">
    <property type="entry name" value="BLR3430 PROTEIN"/>
    <property type="match status" value="1"/>
</dbReference>
<dbReference type="RefSeq" id="WP_020518372.1">
    <property type="nucleotide sequence ID" value="NZ_JBIAZU010000002.1"/>
</dbReference>
<dbReference type="EMBL" id="JBIAZU010000002">
    <property type="protein sequence ID" value="MFF5289564.1"/>
    <property type="molecule type" value="Genomic_DNA"/>
</dbReference>
<evidence type="ECO:0000313" key="4">
    <source>
        <dbReference type="Proteomes" id="UP001602245"/>
    </source>
</evidence>
<name>A0ABW6W8E4_9ACTN</name>
<dbReference type="Proteomes" id="UP001602245">
    <property type="component" value="Unassembled WGS sequence"/>
</dbReference>
<dbReference type="Gene3D" id="6.10.30.10">
    <property type="match status" value="1"/>
</dbReference>
<evidence type="ECO:0000259" key="2">
    <source>
        <dbReference type="Pfam" id="PF12172"/>
    </source>
</evidence>
<dbReference type="Pfam" id="PF12172">
    <property type="entry name" value="zf-ChsH2"/>
    <property type="match status" value="1"/>
</dbReference>
<dbReference type="InterPro" id="IPR022002">
    <property type="entry name" value="ChsH2_Znr"/>
</dbReference>
<reference evidence="3 4" key="1">
    <citation type="submission" date="2024-10" db="EMBL/GenBank/DDBJ databases">
        <title>The Natural Products Discovery Center: Release of the First 8490 Sequenced Strains for Exploring Actinobacteria Biosynthetic Diversity.</title>
        <authorList>
            <person name="Kalkreuter E."/>
            <person name="Kautsar S.A."/>
            <person name="Yang D."/>
            <person name="Bader C.D."/>
            <person name="Teijaro C.N."/>
            <person name="Fluegel L."/>
            <person name="Davis C.M."/>
            <person name="Simpson J.R."/>
            <person name="Lauterbach L."/>
            <person name="Steele A.D."/>
            <person name="Gui C."/>
            <person name="Meng S."/>
            <person name="Li G."/>
            <person name="Viehrig K."/>
            <person name="Ye F."/>
            <person name="Su P."/>
            <person name="Kiefer A.F."/>
            <person name="Nichols A."/>
            <person name="Cepeda A.J."/>
            <person name="Yan W."/>
            <person name="Fan B."/>
            <person name="Jiang Y."/>
            <person name="Adhikari A."/>
            <person name="Zheng C.-J."/>
            <person name="Schuster L."/>
            <person name="Cowan T.M."/>
            <person name="Smanski M.J."/>
            <person name="Chevrette M.G."/>
            <person name="De Carvalho L.P.S."/>
            <person name="Shen B."/>
        </authorList>
    </citation>
    <scope>NUCLEOTIDE SEQUENCE [LARGE SCALE GENOMIC DNA]</scope>
    <source>
        <strain evidence="3 4">NPDC000087</strain>
    </source>
</reference>
<feature type="domain" description="ChsH2 C-terminal OB-fold" evidence="1">
    <location>
        <begin position="60"/>
        <end position="116"/>
    </location>
</feature>
<accession>A0ABW6W8E4</accession>